<evidence type="ECO:0000313" key="2">
    <source>
        <dbReference type="Proteomes" id="UP001596201"/>
    </source>
</evidence>
<sequence length="40" mass="4589">MTQRHHECKAIFCTDGWLELREVGNADAWIASDSPEWITA</sequence>
<reference evidence="1 2" key="1">
    <citation type="journal article" date="2019" name="Int. J. Syst. Evol. Microbiol.">
        <title>The Global Catalogue of Microorganisms (GCM) 10K type strain sequencing project: providing services to taxonomists for standard genome sequencing and annotation.</title>
        <authorList>
            <consortium name="The Broad Institute Genomics Platform"/>
            <consortium name="The Broad Institute Genome Sequencing Center for Infectious Disease"/>
            <person name="Wu L."/>
            <person name="Ma J."/>
        </authorList>
    </citation>
    <scope>NUCLEOTIDE SEQUENCE [LARGE SCALE GENOMIC DNA]</scope>
    <source>
        <strain evidence="1 2">CGMCC 1.12237</strain>
    </source>
</reference>
<gene>
    <name evidence="1" type="ORF">ACFPJ5_03225</name>
</gene>
<dbReference type="EMBL" id="JBHSKX010000001">
    <property type="protein sequence ID" value="MFC5365934.1"/>
    <property type="molecule type" value="Genomic_DNA"/>
</dbReference>
<accession>A0ABD5R7K7</accession>
<evidence type="ECO:0000313" key="1">
    <source>
        <dbReference type="EMBL" id="MFC5365934.1"/>
    </source>
</evidence>
<comment type="caution">
    <text evidence="1">The sequence shown here is derived from an EMBL/GenBank/DDBJ whole genome shotgun (WGS) entry which is preliminary data.</text>
</comment>
<dbReference type="AlphaFoldDB" id="A0ABD5R7K7"/>
<protein>
    <submittedName>
        <fullName evidence="1">Uncharacterized protein</fullName>
    </submittedName>
</protein>
<name>A0ABD5R7K7_9EURY</name>
<organism evidence="1 2">
    <name type="scientific">Salinirubrum litoreum</name>
    <dbReference type="NCBI Taxonomy" id="1126234"/>
    <lineage>
        <taxon>Archaea</taxon>
        <taxon>Methanobacteriati</taxon>
        <taxon>Methanobacteriota</taxon>
        <taxon>Stenosarchaea group</taxon>
        <taxon>Halobacteria</taxon>
        <taxon>Halobacteriales</taxon>
        <taxon>Haloferacaceae</taxon>
        <taxon>Salinirubrum</taxon>
    </lineage>
</organism>
<dbReference type="Proteomes" id="UP001596201">
    <property type="component" value="Unassembled WGS sequence"/>
</dbReference>
<dbReference type="RefSeq" id="WP_264474851.1">
    <property type="nucleotide sequence ID" value="NZ_JAJCVJ010000001.1"/>
</dbReference>
<proteinExistence type="predicted"/>
<keyword evidence="2" id="KW-1185">Reference proteome</keyword>